<evidence type="ECO:0000313" key="1">
    <source>
        <dbReference type="EMBL" id="AES75959.1"/>
    </source>
</evidence>
<dbReference type="EnsemblPlants" id="AES75959">
    <property type="protein sequence ID" value="AES75959"/>
    <property type="gene ID" value="MTR_6g065440"/>
</dbReference>
<sequence length="63" mass="7081">MAMFLKVFTSMNLRSTHHSLPLGSSTNKKPCQRLPYQGILLNISYVTSSVLTTKVYSLSVSFR</sequence>
<dbReference type="HOGENOM" id="CLU_2889189_0_0_1"/>
<gene>
    <name evidence="1" type="ordered locus">MTR_6g065440</name>
</gene>
<protein>
    <submittedName>
        <fullName evidence="1 2">Uncharacterized protein</fullName>
    </submittedName>
</protein>
<evidence type="ECO:0000313" key="2">
    <source>
        <dbReference type="EnsemblPlants" id="AES75959"/>
    </source>
</evidence>
<keyword evidence="3" id="KW-1185">Reference proteome</keyword>
<name>G7KP84_MEDTR</name>
<dbReference type="EMBL" id="CM001222">
    <property type="protein sequence ID" value="AES75959.1"/>
    <property type="molecule type" value="Genomic_DNA"/>
</dbReference>
<dbReference type="Proteomes" id="UP000002051">
    <property type="component" value="Chromosome 6"/>
</dbReference>
<evidence type="ECO:0000313" key="3">
    <source>
        <dbReference type="Proteomes" id="UP000002051"/>
    </source>
</evidence>
<dbReference type="PaxDb" id="3880-AES75959"/>
<dbReference type="AlphaFoldDB" id="G7KP84"/>
<accession>G7KP84</accession>
<organism evidence="1 3">
    <name type="scientific">Medicago truncatula</name>
    <name type="common">Barrel medic</name>
    <name type="synonym">Medicago tribuloides</name>
    <dbReference type="NCBI Taxonomy" id="3880"/>
    <lineage>
        <taxon>Eukaryota</taxon>
        <taxon>Viridiplantae</taxon>
        <taxon>Streptophyta</taxon>
        <taxon>Embryophyta</taxon>
        <taxon>Tracheophyta</taxon>
        <taxon>Spermatophyta</taxon>
        <taxon>Magnoliopsida</taxon>
        <taxon>eudicotyledons</taxon>
        <taxon>Gunneridae</taxon>
        <taxon>Pentapetalae</taxon>
        <taxon>rosids</taxon>
        <taxon>fabids</taxon>
        <taxon>Fabales</taxon>
        <taxon>Fabaceae</taxon>
        <taxon>Papilionoideae</taxon>
        <taxon>50 kb inversion clade</taxon>
        <taxon>NPAAA clade</taxon>
        <taxon>Hologalegina</taxon>
        <taxon>IRL clade</taxon>
        <taxon>Trifolieae</taxon>
        <taxon>Medicago</taxon>
    </lineage>
</organism>
<reference evidence="2" key="3">
    <citation type="submission" date="2015-04" db="UniProtKB">
        <authorList>
            <consortium name="EnsemblPlants"/>
        </authorList>
    </citation>
    <scope>IDENTIFICATION</scope>
    <source>
        <strain evidence="2">cv. Jemalong A17</strain>
    </source>
</reference>
<proteinExistence type="predicted"/>
<reference evidence="1 3" key="1">
    <citation type="journal article" date="2011" name="Nature">
        <title>The Medicago genome provides insight into the evolution of rhizobial symbioses.</title>
        <authorList>
            <person name="Young N.D."/>
            <person name="Debelle F."/>
            <person name="Oldroyd G.E."/>
            <person name="Geurts R."/>
            <person name="Cannon S.B."/>
            <person name="Udvardi M.K."/>
            <person name="Benedito V.A."/>
            <person name="Mayer K.F."/>
            <person name="Gouzy J."/>
            <person name="Schoof H."/>
            <person name="Van de Peer Y."/>
            <person name="Proost S."/>
            <person name="Cook D.R."/>
            <person name="Meyers B.C."/>
            <person name="Spannagl M."/>
            <person name="Cheung F."/>
            <person name="De Mita S."/>
            <person name="Krishnakumar V."/>
            <person name="Gundlach H."/>
            <person name="Zhou S."/>
            <person name="Mudge J."/>
            <person name="Bharti A.K."/>
            <person name="Murray J.D."/>
            <person name="Naoumkina M.A."/>
            <person name="Rosen B."/>
            <person name="Silverstein K.A."/>
            <person name="Tang H."/>
            <person name="Rombauts S."/>
            <person name="Zhao P.X."/>
            <person name="Zhou P."/>
            <person name="Barbe V."/>
            <person name="Bardou P."/>
            <person name="Bechner M."/>
            <person name="Bellec A."/>
            <person name="Berger A."/>
            <person name="Berges H."/>
            <person name="Bidwell S."/>
            <person name="Bisseling T."/>
            <person name="Choisne N."/>
            <person name="Couloux A."/>
            <person name="Denny R."/>
            <person name="Deshpande S."/>
            <person name="Dai X."/>
            <person name="Doyle J.J."/>
            <person name="Dudez A.M."/>
            <person name="Farmer A.D."/>
            <person name="Fouteau S."/>
            <person name="Franken C."/>
            <person name="Gibelin C."/>
            <person name="Gish J."/>
            <person name="Goldstein S."/>
            <person name="Gonzalez A.J."/>
            <person name="Green P.J."/>
            <person name="Hallab A."/>
            <person name="Hartog M."/>
            <person name="Hua A."/>
            <person name="Humphray S.J."/>
            <person name="Jeong D.H."/>
            <person name="Jing Y."/>
            <person name="Jocker A."/>
            <person name="Kenton S.M."/>
            <person name="Kim D.J."/>
            <person name="Klee K."/>
            <person name="Lai H."/>
            <person name="Lang C."/>
            <person name="Lin S."/>
            <person name="Macmil S.L."/>
            <person name="Magdelenat G."/>
            <person name="Matthews L."/>
            <person name="McCorrison J."/>
            <person name="Monaghan E.L."/>
            <person name="Mun J.H."/>
            <person name="Najar F.Z."/>
            <person name="Nicholson C."/>
            <person name="Noirot C."/>
            <person name="O'Bleness M."/>
            <person name="Paule C.R."/>
            <person name="Poulain J."/>
            <person name="Prion F."/>
            <person name="Qin B."/>
            <person name="Qu C."/>
            <person name="Retzel E.F."/>
            <person name="Riddle C."/>
            <person name="Sallet E."/>
            <person name="Samain S."/>
            <person name="Samson N."/>
            <person name="Sanders I."/>
            <person name="Saurat O."/>
            <person name="Scarpelli C."/>
            <person name="Schiex T."/>
            <person name="Segurens B."/>
            <person name="Severin A.J."/>
            <person name="Sherrier D.J."/>
            <person name="Shi R."/>
            <person name="Sims S."/>
            <person name="Singer S.R."/>
            <person name="Sinharoy S."/>
            <person name="Sterck L."/>
            <person name="Viollet A."/>
            <person name="Wang B.B."/>
            <person name="Wang K."/>
            <person name="Wang M."/>
            <person name="Wang X."/>
            <person name="Warfsmann J."/>
            <person name="Weissenbach J."/>
            <person name="White D.D."/>
            <person name="White J.D."/>
            <person name="Wiley G.B."/>
            <person name="Wincker P."/>
            <person name="Xing Y."/>
            <person name="Yang L."/>
            <person name="Yao Z."/>
            <person name="Ying F."/>
            <person name="Zhai J."/>
            <person name="Zhou L."/>
            <person name="Zuber A."/>
            <person name="Denarie J."/>
            <person name="Dixon R.A."/>
            <person name="May G.D."/>
            <person name="Schwartz D.C."/>
            <person name="Rogers J."/>
            <person name="Quetier F."/>
            <person name="Town C.D."/>
            <person name="Roe B.A."/>
        </authorList>
    </citation>
    <scope>NUCLEOTIDE SEQUENCE [LARGE SCALE GENOMIC DNA]</scope>
    <source>
        <strain evidence="1">A17</strain>
        <strain evidence="2 3">cv. Jemalong A17</strain>
    </source>
</reference>
<reference evidence="1 3" key="2">
    <citation type="journal article" date="2014" name="BMC Genomics">
        <title>An improved genome release (version Mt4.0) for the model legume Medicago truncatula.</title>
        <authorList>
            <person name="Tang H."/>
            <person name="Krishnakumar V."/>
            <person name="Bidwell S."/>
            <person name="Rosen B."/>
            <person name="Chan A."/>
            <person name="Zhou S."/>
            <person name="Gentzbittel L."/>
            <person name="Childs K.L."/>
            <person name="Yandell M."/>
            <person name="Gundlach H."/>
            <person name="Mayer K.F."/>
            <person name="Schwartz D.C."/>
            <person name="Town C.D."/>
        </authorList>
    </citation>
    <scope>GENOME REANNOTATION</scope>
    <source>
        <strain evidence="2 3">cv. Jemalong A17</strain>
    </source>
</reference>